<keyword evidence="3" id="KW-1003">Cell membrane</keyword>
<evidence type="ECO:0000256" key="4">
    <source>
        <dbReference type="ARBA" id="ARBA00022692"/>
    </source>
</evidence>
<keyword evidence="5 7" id="KW-1133">Transmembrane helix</keyword>
<feature type="transmembrane region" description="Helical" evidence="7">
    <location>
        <begin position="85"/>
        <end position="104"/>
    </location>
</feature>
<dbReference type="InterPro" id="IPR011701">
    <property type="entry name" value="MFS"/>
</dbReference>
<evidence type="ECO:0000256" key="2">
    <source>
        <dbReference type="ARBA" id="ARBA00022448"/>
    </source>
</evidence>
<feature type="transmembrane region" description="Helical" evidence="7">
    <location>
        <begin position="366"/>
        <end position="386"/>
    </location>
</feature>
<feature type="transmembrane region" description="Helical" evidence="7">
    <location>
        <begin position="55"/>
        <end position="73"/>
    </location>
</feature>
<evidence type="ECO:0000256" key="1">
    <source>
        <dbReference type="ARBA" id="ARBA00004651"/>
    </source>
</evidence>
<evidence type="ECO:0000259" key="8">
    <source>
        <dbReference type="PROSITE" id="PS50850"/>
    </source>
</evidence>
<sequence length="535" mass="55288">MSGIDAADTGPSRRKQRMTLVAVALGVVMVSLDGTVVHIANPTIARNLGASMTGLQWVTNGYLLALAVTLIVGGKLGDRFGRRRVFVLGVAGFALASLGCGLSPSTPALIAFRVLQGLAGACLVPNTLAILRSTFPPAELNRAIGTWGAASAFAAAAGPIVGGTLVEYLSWPAIFVLNAPIGLAAAALAVRWVDESRAPGRADRFDIVGAGALAGALFVSVWTLTSAGRAWWYLATGAGAAAVLFAGFVIRQHRFPAPILPLSLFRSRALSVGVVLIVTGNIALYGVLFSIGLYMQNVNGYSPLETGLRLLPLMAVFMVSSPLGGRLTERLGSRWPLALGMALLAASFVGLAGLSTNSPYSQQWPWLILLGAGMGIIVVAGTEAIVGTAPVEHSGVAGGLQTTANQLGGVLGTTVFGTVIATIVARTLPAQLHRAGVPDAVADQVLAHKGLAEQGIAPLDAHLNHSAQTDDLATATITRATEHAFMSGMHTVMWVGAGIALLSALLALLIPARRRERAGTQGAHAHQQHQPQERA</sequence>
<dbReference type="SUPFAM" id="SSF103473">
    <property type="entry name" value="MFS general substrate transporter"/>
    <property type="match status" value="1"/>
</dbReference>
<dbReference type="InterPro" id="IPR020846">
    <property type="entry name" value="MFS_dom"/>
</dbReference>
<dbReference type="PROSITE" id="PS50850">
    <property type="entry name" value="MFS"/>
    <property type="match status" value="1"/>
</dbReference>
<feature type="transmembrane region" description="Helical" evidence="7">
    <location>
        <begin position="205"/>
        <end position="224"/>
    </location>
</feature>
<keyword evidence="2" id="KW-0813">Transport</keyword>
<feature type="transmembrane region" description="Helical" evidence="7">
    <location>
        <begin position="270"/>
        <end position="295"/>
    </location>
</feature>
<proteinExistence type="predicted"/>
<dbReference type="CDD" id="cd17321">
    <property type="entry name" value="MFS_MMR_MDR_like"/>
    <property type="match status" value="1"/>
</dbReference>
<keyword evidence="10" id="KW-1185">Reference proteome</keyword>
<dbReference type="RefSeq" id="WP_344615545.1">
    <property type="nucleotide sequence ID" value="NZ_BAAARV010000050.1"/>
</dbReference>
<dbReference type="NCBIfam" id="TIGR00711">
    <property type="entry name" value="efflux_EmrB"/>
    <property type="match status" value="1"/>
</dbReference>
<dbReference type="Gene3D" id="1.20.1720.10">
    <property type="entry name" value="Multidrug resistance protein D"/>
    <property type="match status" value="1"/>
</dbReference>
<evidence type="ECO:0000313" key="10">
    <source>
        <dbReference type="Proteomes" id="UP001501444"/>
    </source>
</evidence>
<organism evidence="9 10">
    <name type="scientific">Dactylosporangium salmoneum</name>
    <dbReference type="NCBI Taxonomy" id="53361"/>
    <lineage>
        <taxon>Bacteria</taxon>
        <taxon>Bacillati</taxon>
        <taxon>Actinomycetota</taxon>
        <taxon>Actinomycetes</taxon>
        <taxon>Micromonosporales</taxon>
        <taxon>Micromonosporaceae</taxon>
        <taxon>Dactylosporangium</taxon>
    </lineage>
</organism>
<protein>
    <submittedName>
        <fullName evidence="9">MFS transporter</fullName>
    </submittedName>
</protein>
<feature type="transmembrane region" description="Helical" evidence="7">
    <location>
        <begin position="20"/>
        <end position="40"/>
    </location>
</feature>
<feature type="transmembrane region" description="Helical" evidence="7">
    <location>
        <begin position="407"/>
        <end position="428"/>
    </location>
</feature>
<dbReference type="Proteomes" id="UP001501444">
    <property type="component" value="Unassembled WGS sequence"/>
</dbReference>
<feature type="transmembrane region" description="Helical" evidence="7">
    <location>
        <begin position="491"/>
        <end position="510"/>
    </location>
</feature>
<keyword evidence="6 7" id="KW-0472">Membrane</keyword>
<feature type="transmembrane region" description="Helical" evidence="7">
    <location>
        <begin position="337"/>
        <end position="354"/>
    </location>
</feature>
<dbReference type="InterPro" id="IPR036259">
    <property type="entry name" value="MFS_trans_sf"/>
</dbReference>
<feature type="transmembrane region" description="Helical" evidence="7">
    <location>
        <begin position="110"/>
        <end position="131"/>
    </location>
</feature>
<dbReference type="EMBL" id="BAAARV010000050">
    <property type="protein sequence ID" value="GAA2361105.1"/>
    <property type="molecule type" value="Genomic_DNA"/>
</dbReference>
<dbReference type="Pfam" id="PF07690">
    <property type="entry name" value="MFS_1"/>
    <property type="match status" value="1"/>
</dbReference>
<evidence type="ECO:0000256" key="6">
    <source>
        <dbReference type="ARBA" id="ARBA00023136"/>
    </source>
</evidence>
<dbReference type="InterPro" id="IPR004638">
    <property type="entry name" value="EmrB-like"/>
</dbReference>
<evidence type="ECO:0000313" key="9">
    <source>
        <dbReference type="EMBL" id="GAA2361105.1"/>
    </source>
</evidence>
<feature type="transmembrane region" description="Helical" evidence="7">
    <location>
        <begin position="230"/>
        <end position="250"/>
    </location>
</feature>
<evidence type="ECO:0000256" key="3">
    <source>
        <dbReference type="ARBA" id="ARBA00022475"/>
    </source>
</evidence>
<dbReference type="PANTHER" id="PTHR42718">
    <property type="entry name" value="MAJOR FACILITATOR SUPERFAMILY MULTIDRUG TRANSPORTER MFSC"/>
    <property type="match status" value="1"/>
</dbReference>
<feature type="domain" description="Major facilitator superfamily (MFS) profile" evidence="8">
    <location>
        <begin position="19"/>
        <end position="515"/>
    </location>
</feature>
<comment type="caution">
    <text evidence="9">The sequence shown here is derived from an EMBL/GenBank/DDBJ whole genome shotgun (WGS) entry which is preliminary data.</text>
</comment>
<evidence type="ECO:0000256" key="5">
    <source>
        <dbReference type="ARBA" id="ARBA00022989"/>
    </source>
</evidence>
<reference evidence="9 10" key="1">
    <citation type="journal article" date="2019" name="Int. J. Syst. Evol. Microbiol.">
        <title>The Global Catalogue of Microorganisms (GCM) 10K type strain sequencing project: providing services to taxonomists for standard genome sequencing and annotation.</title>
        <authorList>
            <consortium name="The Broad Institute Genomics Platform"/>
            <consortium name="The Broad Institute Genome Sequencing Center for Infectious Disease"/>
            <person name="Wu L."/>
            <person name="Ma J."/>
        </authorList>
    </citation>
    <scope>NUCLEOTIDE SEQUENCE [LARGE SCALE GENOMIC DNA]</scope>
    <source>
        <strain evidence="9 10">JCM 3272</strain>
    </source>
</reference>
<keyword evidence="4 7" id="KW-0812">Transmembrane</keyword>
<feature type="transmembrane region" description="Helical" evidence="7">
    <location>
        <begin position="307"/>
        <end position="325"/>
    </location>
</feature>
<feature type="transmembrane region" description="Helical" evidence="7">
    <location>
        <begin position="143"/>
        <end position="162"/>
    </location>
</feature>
<gene>
    <name evidence="9" type="ORF">GCM10010170_056340</name>
</gene>
<comment type="subcellular location">
    <subcellularLocation>
        <location evidence="1">Cell membrane</location>
        <topology evidence="1">Multi-pass membrane protein</topology>
    </subcellularLocation>
</comment>
<evidence type="ECO:0000256" key="7">
    <source>
        <dbReference type="SAM" id="Phobius"/>
    </source>
</evidence>
<accession>A0ABN3GU54</accession>
<dbReference type="Gene3D" id="1.20.1250.20">
    <property type="entry name" value="MFS general substrate transporter like domains"/>
    <property type="match status" value="1"/>
</dbReference>
<feature type="transmembrane region" description="Helical" evidence="7">
    <location>
        <begin position="168"/>
        <end position="193"/>
    </location>
</feature>
<name>A0ABN3GU54_9ACTN</name>
<dbReference type="PANTHER" id="PTHR42718:SF42">
    <property type="entry name" value="EXPORT PROTEIN"/>
    <property type="match status" value="1"/>
</dbReference>